<dbReference type="AlphaFoldDB" id="A0A7W8JVC7"/>
<dbReference type="Proteomes" id="UP000552709">
    <property type="component" value="Unassembled WGS sequence"/>
</dbReference>
<accession>A0A7W8JVC7</accession>
<evidence type="ECO:0000313" key="2">
    <source>
        <dbReference type="Proteomes" id="UP000552709"/>
    </source>
</evidence>
<name>A0A7W8JVC7_9DEIO</name>
<protein>
    <submittedName>
        <fullName evidence="1">Uncharacterized protein</fullName>
    </submittedName>
</protein>
<organism evidence="1 2">
    <name type="scientific">Deinococcus humi</name>
    <dbReference type="NCBI Taxonomy" id="662880"/>
    <lineage>
        <taxon>Bacteria</taxon>
        <taxon>Thermotogati</taxon>
        <taxon>Deinococcota</taxon>
        <taxon>Deinococci</taxon>
        <taxon>Deinococcales</taxon>
        <taxon>Deinococcaceae</taxon>
        <taxon>Deinococcus</taxon>
    </lineage>
</organism>
<reference evidence="1 2" key="1">
    <citation type="submission" date="2020-08" db="EMBL/GenBank/DDBJ databases">
        <title>Genomic Encyclopedia of Type Strains, Phase IV (KMG-IV): sequencing the most valuable type-strain genomes for metagenomic binning, comparative biology and taxonomic classification.</title>
        <authorList>
            <person name="Goeker M."/>
        </authorList>
    </citation>
    <scope>NUCLEOTIDE SEQUENCE [LARGE SCALE GENOMIC DNA]</scope>
    <source>
        <strain evidence="1 2">DSM 27939</strain>
    </source>
</reference>
<keyword evidence="2" id="KW-1185">Reference proteome</keyword>
<sequence length="108" mass="12188">MLAPRFSERAAYQEDWRDLCALLGEPTPSSALSGEDYAFEKHVKEMGTGETGFADVFKRNHFTVEYRGQGHCGSSRRPNVRSYAQANPKAPTRPTRCGAYPALHRRLR</sequence>
<evidence type="ECO:0000313" key="1">
    <source>
        <dbReference type="EMBL" id="MBB5363503.1"/>
    </source>
</evidence>
<comment type="caution">
    <text evidence="1">The sequence shown here is derived from an EMBL/GenBank/DDBJ whole genome shotgun (WGS) entry which is preliminary data.</text>
</comment>
<proteinExistence type="predicted"/>
<gene>
    <name evidence="1" type="ORF">HNQ08_002609</name>
</gene>
<dbReference type="EMBL" id="JACHFL010000006">
    <property type="protein sequence ID" value="MBB5363503.1"/>
    <property type="molecule type" value="Genomic_DNA"/>
</dbReference>